<dbReference type="Proteomes" id="UP000319438">
    <property type="component" value="Segment"/>
</dbReference>
<evidence type="ECO:0000313" key="2">
    <source>
        <dbReference type="Proteomes" id="UP000319438"/>
    </source>
</evidence>
<gene>
    <name evidence="1" type="ORF">PMV_079</name>
</gene>
<dbReference type="EMBL" id="KT428292">
    <property type="protein sequence ID" value="ALH06777.1"/>
    <property type="molecule type" value="Genomic_DNA"/>
</dbReference>
<protein>
    <submittedName>
        <fullName evidence="1">Uncharacterized protein</fullName>
    </submittedName>
</protein>
<name>A0A0N9P8K2_9VIRU</name>
<reference evidence="1" key="1">
    <citation type="journal article" date="2015" name="Genome Announc.">
        <title>Complete Genome Sequence of a New Member of the Marseilleviridae Recovered from the Brackish Submarine Spring in the Cassis Port-Miou Calanque, France.</title>
        <authorList>
            <person name="Doutre G."/>
            <person name="Arfib B."/>
            <person name="Rochette P."/>
            <person name="Claverie J.M."/>
            <person name="Bonin P."/>
            <person name="Abergel C."/>
        </authorList>
    </citation>
    <scope>NUCLEOTIDE SEQUENCE [LARGE SCALE GENOMIC DNA]</scope>
    <source>
        <strain evidence="1">1</strain>
    </source>
</reference>
<accession>A0A0N9P8K2</accession>
<organism evidence="1 2">
    <name type="scientific">Port-miou virus</name>
    <dbReference type="NCBI Taxonomy" id="1733873"/>
    <lineage>
        <taxon>Viruses</taxon>
        <taxon>Varidnaviria</taxon>
        <taxon>Bamfordvirae</taxon>
        <taxon>Nucleocytoviricota</taxon>
        <taxon>Megaviricetes</taxon>
        <taxon>Pimascovirales</taxon>
        <taxon>Pimascovirales incertae sedis</taxon>
        <taxon>Marseilleviridae</taxon>
        <taxon>Losannavirus</taxon>
        <taxon>Losannavirus lausannense</taxon>
        <taxon>Lausannevirus</taxon>
    </lineage>
</organism>
<proteinExistence type="predicted"/>
<sequence length="119" mass="14556">MESVALPVFLDYLKEEYLLDEEVLFGIHTLNFDEIMVKLWLKHQEETLLLFSWIEKRNGTKTLFLEEFSDRARNLEEEKKRFEERLNSNCHLQEYMRESYRKIQKENADLLKKIQLLEI</sequence>
<evidence type="ECO:0000313" key="1">
    <source>
        <dbReference type="EMBL" id="ALH06777.1"/>
    </source>
</evidence>